<dbReference type="RefSeq" id="WP_038974708.1">
    <property type="nucleotide sequence ID" value="NZ_AXAF01000013.1"/>
</dbReference>
<comment type="caution">
    <text evidence="1">The sequence shown here is derived from an EMBL/GenBank/DDBJ whole genome shotgun (WGS) entry which is preliminary data.</text>
</comment>
<gene>
    <name evidence="1" type="ORF">ABIG07_002170</name>
</gene>
<evidence type="ECO:0000313" key="1">
    <source>
        <dbReference type="EMBL" id="MEY9453222.1"/>
    </source>
</evidence>
<proteinExistence type="predicted"/>
<keyword evidence="2" id="KW-1185">Reference proteome</keyword>
<protein>
    <submittedName>
        <fullName evidence="1">Uncharacterized protein</fullName>
    </submittedName>
</protein>
<dbReference type="EMBL" id="JBGBZJ010000003">
    <property type="protein sequence ID" value="MEY9453222.1"/>
    <property type="molecule type" value="Genomic_DNA"/>
</dbReference>
<dbReference type="Proteomes" id="UP001565369">
    <property type="component" value="Unassembled WGS sequence"/>
</dbReference>
<reference evidence="1 2" key="1">
    <citation type="submission" date="2024-07" db="EMBL/GenBank/DDBJ databases">
        <title>Genomic Encyclopedia of Type Strains, Phase V (KMG-V): Genome sequencing to study the core and pangenomes of soil and plant-associated prokaryotes.</title>
        <authorList>
            <person name="Whitman W."/>
        </authorList>
    </citation>
    <scope>NUCLEOTIDE SEQUENCE [LARGE SCALE GENOMIC DNA]</scope>
    <source>
        <strain evidence="1 2">USDA 152</strain>
    </source>
</reference>
<organism evidence="1 2">
    <name type="scientific">Bradyrhizobium ottawaense</name>
    <dbReference type="NCBI Taxonomy" id="931866"/>
    <lineage>
        <taxon>Bacteria</taxon>
        <taxon>Pseudomonadati</taxon>
        <taxon>Pseudomonadota</taxon>
        <taxon>Alphaproteobacteria</taxon>
        <taxon>Hyphomicrobiales</taxon>
        <taxon>Nitrobacteraceae</taxon>
        <taxon>Bradyrhizobium</taxon>
    </lineage>
</organism>
<sequence length="109" mass="12180">MVRKRIELNSGRCFETIAEARKFFDQILQSTELNSDVSDDEFRELSALYEAYCAKTNWQVSSPPVAFFPKHESGPGYTTKCFGVRFQDGATDRFSLDKALSAVAIGATP</sequence>
<accession>A0ABV4FNP6</accession>
<name>A0ABV4FNP6_9BRAD</name>
<dbReference type="Gene3D" id="3.10.450.40">
    <property type="match status" value="1"/>
</dbReference>
<evidence type="ECO:0000313" key="2">
    <source>
        <dbReference type="Proteomes" id="UP001565369"/>
    </source>
</evidence>